<proteinExistence type="predicted"/>
<dbReference type="AlphaFoldDB" id="A0A1G7EDG2"/>
<gene>
    <name evidence="1" type="ORF">SAMN05421636_106143</name>
</gene>
<dbReference type="STRING" id="641691.SAMN05421636_106143"/>
<evidence type="ECO:0000313" key="2">
    <source>
        <dbReference type="Proteomes" id="UP000199109"/>
    </source>
</evidence>
<evidence type="ECO:0000313" key="1">
    <source>
        <dbReference type="EMBL" id="SDE61710.1"/>
    </source>
</evidence>
<dbReference type="EMBL" id="FNAO01000006">
    <property type="protein sequence ID" value="SDE61710.1"/>
    <property type="molecule type" value="Genomic_DNA"/>
</dbReference>
<protein>
    <submittedName>
        <fullName evidence="1">TIGR02453 family protein</fullName>
    </submittedName>
</protein>
<dbReference type="PANTHER" id="PTHR36452">
    <property type="entry name" value="CHROMOSOME 12, WHOLE GENOME SHOTGUN SEQUENCE"/>
    <property type="match status" value="1"/>
</dbReference>
<dbReference type="NCBIfam" id="TIGR02453">
    <property type="entry name" value="TIGR02453 family protein"/>
    <property type="match status" value="1"/>
</dbReference>
<sequence length="217" mass="25571">MSFNKLYDFLRELEKNNSKDWMDDNRKRYHENRDWFASWIEELNIKLQKVDKDYTPKPGKKALNRINNNLMYHPNKPTYKNHFGAGLDNPNKFGDFYIHIGTNESFMGGGYWHPGTKVLKSIRDAIDYNGDDFQKVLDKKSFRKMFGGLIDDNPLKTSPKGYPADHKHIALLNHKSFAVTRQVTQKEVMDSDFQDKVIEVYQEILPFRRYLNKAVTV</sequence>
<accession>A0A1G7EDG2</accession>
<organism evidence="1 2">
    <name type="scientific">Pricia antarctica</name>
    <dbReference type="NCBI Taxonomy" id="641691"/>
    <lineage>
        <taxon>Bacteria</taxon>
        <taxon>Pseudomonadati</taxon>
        <taxon>Bacteroidota</taxon>
        <taxon>Flavobacteriia</taxon>
        <taxon>Flavobacteriales</taxon>
        <taxon>Flavobacteriaceae</taxon>
        <taxon>Pricia</taxon>
    </lineage>
</organism>
<dbReference type="PANTHER" id="PTHR36452:SF1">
    <property type="entry name" value="DUF2461 DOMAIN-CONTAINING PROTEIN"/>
    <property type="match status" value="1"/>
</dbReference>
<dbReference type="OrthoDB" id="9794241at2"/>
<dbReference type="PIRSF" id="PIRSF028451">
    <property type="entry name" value="UCP028451"/>
    <property type="match status" value="1"/>
</dbReference>
<dbReference type="RefSeq" id="WP_091869262.1">
    <property type="nucleotide sequence ID" value="NZ_FNAO01000006.1"/>
</dbReference>
<dbReference type="InterPro" id="IPR012808">
    <property type="entry name" value="CHP02453"/>
</dbReference>
<dbReference type="InterPro" id="IPR015996">
    <property type="entry name" value="UCP028451"/>
</dbReference>
<dbReference type="Proteomes" id="UP000199109">
    <property type="component" value="Unassembled WGS sequence"/>
</dbReference>
<keyword evidence="2" id="KW-1185">Reference proteome</keyword>
<reference evidence="1 2" key="1">
    <citation type="submission" date="2016-10" db="EMBL/GenBank/DDBJ databases">
        <authorList>
            <person name="de Groot N.N."/>
        </authorList>
    </citation>
    <scope>NUCLEOTIDE SEQUENCE [LARGE SCALE GENOMIC DNA]</scope>
    <source>
        <strain evidence="1 2">DSM 23421</strain>
    </source>
</reference>
<name>A0A1G7EDG2_9FLAO</name>
<dbReference type="Pfam" id="PF09365">
    <property type="entry name" value="DUF2461"/>
    <property type="match status" value="1"/>
</dbReference>